<dbReference type="EMBL" id="DQZW01000242">
    <property type="protein sequence ID" value="HDL90265.1"/>
    <property type="molecule type" value="Genomic_DNA"/>
</dbReference>
<sequence length="201" mass="22922">MKVYLSIDLDYWGCYSGSLRSDMLRTSKRTATNIRAINTPVDILTVISHEELLQHVNASGCDVLVNVDYHNDIVDNKWTRDRKPGEGNWVNYVRWAPVGTYVWIYRNVVEGACDDECFTTSMLVKNTGWKNIVYRDRLILPWGSVTHIGIAVSPSYILYPENIDSDLLQITGQFASDQVNAKLSSIFGDITYETHNHNTKQ</sequence>
<gene>
    <name evidence="1" type="ORF">ENG14_05120</name>
</gene>
<dbReference type="Proteomes" id="UP000886355">
    <property type="component" value="Unassembled WGS sequence"/>
</dbReference>
<comment type="caution">
    <text evidence="1">The sequence shown here is derived from an EMBL/GenBank/DDBJ whole genome shotgun (WGS) entry which is preliminary data.</text>
</comment>
<proteinExistence type="predicted"/>
<evidence type="ECO:0000313" key="1">
    <source>
        <dbReference type="EMBL" id="HDL90265.1"/>
    </source>
</evidence>
<accession>A0A7C0WVW5</accession>
<protein>
    <submittedName>
        <fullName evidence="1">Uncharacterized protein</fullName>
    </submittedName>
</protein>
<name>A0A7C0WVW5_9BACT</name>
<reference evidence="1" key="1">
    <citation type="journal article" date="2020" name="mSystems">
        <title>Genome- and Community-Level Interaction Insights into Carbon Utilization and Element Cycling Functions of Hydrothermarchaeota in Hydrothermal Sediment.</title>
        <authorList>
            <person name="Zhou Z."/>
            <person name="Liu Y."/>
            <person name="Xu W."/>
            <person name="Pan J."/>
            <person name="Luo Z.H."/>
            <person name="Li M."/>
        </authorList>
    </citation>
    <scope>NUCLEOTIDE SEQUENCE [LARGE SCALE GENOMIC DNA]</scope>
    <source>
        <strain evidence="1">HyVt-19</strain>
    </source>
</reference>
<dbReference type="AlphaFoldDB" id="A0A7C0WVW5"/>
<organism evidence="1">
    <name type="scientific">Thermodesulforhabdus norvegica</name>
    <dbReference type="NCBI Taxonomy" id="39841"/>
    <lineage>
        <taxon>Bacteria</taxon>
        <taxon>Pseudomonadati</taxon>
        <taxon>Thermodesulfobacteriota</taxon>
        <taxon>Syntrophobacteria</taxon>
        <taxon>Syntrophobacterales</taxon>
        <taxon>Thermodesulforhabdaceae</taxon>
        <taxon>Thermodesulforhabdus</taxon>
    </lineage>
</organism>